<accession>A0AAD8URU7</accession>
<dbReference type="AlphaFoldDB" id="A0AAD8URU7"/>
<evidence type="ECO:0000313" key="2">
    <source>
        <dbReference type="Proteomes" id="UP001244207"/>
    </source>
</evidence>
<keyword evidence="2" id="KW-1185">Reference proteome</keyword>
<comment type="caution">
    <text evidence="1">The sequence shown here is derived from an EMBL/GenBank/DDBJ whole genome shotgun (WGS) entry which is preliminary data.</text>
</comment>
<evidence type="ECO:0000313" key="1">
    <source>
        <dbReference type="EMBL" id="KAK1727250.1"/>
    </source>
</evidence>
<gene>
    <name evidence="1" type="ORF">BDZ83DRAFT_223983</name>
</gene>
<dbReference type="EMBL" id="JAHMHS010000026">
    <property type="protein sequence ID" value="KAK1727250.1"/>
    <property type="molecule type" value="Genomic_DNA"/>
</dbReference>
<sequence>MCSYKSIPSSLAILGCSLLLHYLPTYLMHICRSFHYLEPSTDCLQPSHTSCFFVGKLKRDLPAFNSAAPYPSWAADRSSIIHNAAPLGACPVFSDRQAVRCSKGLIQPGFERSPPPLHCLPFESVPAVTGRLCHQRER</sequence>
<protein>
    <submittedName>
        <fullName evidence="1">Uncharacterized protein</fullName>
    </submittedName>
</protein>
<reference evidence="1" key="1">
    <citation type="submission" date="2021-12" db="EMBL/GenBank/DDBJ databases">
        <title>Comparative genomics, transcriptomics and evolutionary studies reveal genomic signatures of adaptation to plant cell wall in hemibiotrophic fungi.</title>
        <authorList>
            <consortium name="DOE Joint Genome Institute"/>
            <person name="Baroncelli R."/>
            <person name="Diaz J.F."/>
            <person name="Benocci T."/>
            <person name="Peng M."/>
            <person name="Battaglia E."/>
            <person name="Haridas S."/>
            <person name="Andreopoulos W."/>
            <person name="Labutti K."/>
            <person name="Pangilinan J."/>
            <person name="Floch G.L."/>
            <person name="Makela M.R."/>
            <person name="Henrissat B."/>
            <person name="Grigoriev I.V."/>
            <person name="Crouch J.A."/>
            <person name="De Vries R.P."/>
            <person name="Sukno S.A."/>
            <person name="Thon M.R."/>
        </authorList>
    </citation>
    <scope>NUCLEOTIDE SEQUENCE</scope>
    <source>
        <strain evidence="1">CBS 112980</strain>
    </source>
</reference>
<dbReference type="RefSeq" id="XP_060367305.1">
    <property type="nucleotide sequence ID" value="XM_060501757.1"/>
</dbReference>
<dbReference type="PROSITE" id="PS51257">
    <property type="entry name" value="PROKAR_LIPOPROTEIN"/>
    <property type="match status" value="1"/>
</dbReference>
<dbReference type="GeneID" id="85385656"/>
<proteinExistence type="predicted"/>
<organism evidence="1 2">
    <name type="scientific">Glomerella acutata</name>
    <name type="common">Colletotrichum acutatum</name>
    <dbReference type="NCBI Taxonomy" id="27357"/>
    <lineage>
        <taxon>Eukaryota</taxon>
        <taxon>Fungi</taxon>
        <taxon>Dikarya</taxon>
        <taxon>Ascomycota</taxon>
        <taxon>Pezizomycotina</taxon>
        <taxon>Sordariomycetes</taxon>
        <taxon>Hypocreomycetidae</taxon>
        <taxon>Glomerellales</taxon>
        <taxon>Glomerellaceae</taxon>
        <taxon>Colletotrichum</taxon>
        <taxon>Colletotrichum acutatum species complex</taxon>
    </lineage>
</organism>
<name>A0AAD8URU7_GLOAC</name>
<dbReference type="Proteomes" id="UP001244207">
    <property type="component" value="Unassembled WGS sequence"/>
</dbReference>